<keyword evidence="6" id="KW-1185">Reference proteome</keyword>
<name>K1X213_MARBU</name>
<dbReference type="InterPro" id="IPR036908">
    <property type="entry name" value="RlpA-like_sf"/>
</dbReference>
<evidence type="ECO:0000256" key="4">
    <source>
        <dbReference type="SAM" id="SignalP"/>
    </source>
</evidence>
<dbReference type="Proteomes" id="UP000006753">
    <property type="component" value="Unassembled WGS sequence"/>
</dbReference>
<dbReference type="HOGENOM" id="CLU_111635_0_0_1"/>
<feature type="chain" id="PRO_5003853209" evidence="4">
    <location>
        <begin position="17"/>
        <end position="138"/>
    </location>
</feature>
<protein>
    <submittedName>
        <fullName evidence="5">Asp f 13-like protein</fullName>
    </submittedName>
</protein>
<dbReference type="Pfam" id="PF07249">
    <property type="entry name" value="Cerato-platanin"/>
    <property type="match status" value="1"/>
</dbReference>
<keyword evidence="4" id="KW-0732">Signal</keyword>
<evidence type="ECO:0000313" key="6">
    <source>
        <dbReference type="Proteomes" id="UP000006753"/>
    </source>
</evidence>
<keyword evidence="3" id="KW-0964">Secreted</keyword>
<proteinExistence type="inferred from homology"/>
<evidence type="ECO:0000256" key="2">
    <source>
        <dbReference type="ARBA" id="ARBA00010421"/>
    </source>
</evidence>
<feature type="signal peptide" evidence="4">
    <location>
        <begin position="1"/>
        <end position="16"/>
    </location>
</feature>
<dbReference type="OMA" id="QCGTCYG"/>
<comment type="subcellular location">
    <subcellularLocation>
        <location evidence="1">Secreted</location>
    </subcellularLocation>
</comment>
<dbReference type="InterPro" id="IPR010829">
    <property type="entry name" value="Cerato-platanin"/>
</dbReference>
<organism evidence="5 6">
    <name type="scientific">Marssonina brunnea f. sp. multigermtubi (strain MB_m1)</name>
    <name type="common">Marssonina leaf spot fungus</name>
    <dbReference type="NCBI Taxonomy" id="1072389"/>
    <lineage>
        <taxon>Eukaryota</taxon>
        <taxon>Fungi</taxon>
        <taxon>Dikarya</taxon>
        <taxon>Ascomycota</taxon>
        <taxon>Pezizomycotina</taxon>
        <taxon>Leotiomycetes</taxon>
        <taxon>Helotiales</taxon>
        <taxon>Drepanopezizaceae</taxon>
        <taxon>Drepanopeziza</taxon>
    </lineage>
</organism>
<dbReference type="OrthoDB" id="4898945at2759"/>
<evidence type="ECO:0000256" key="3">
    <source>
        <dbReference type="ARBA" id="ARBA00022525"/>
    </source>
</evidence>
<dbReference type="AlphaFoldDB" id="K1X213"/>
<reference evidence="5 6" key="1">
    <citation type="journal article" date="2012" name="BMC Genomics">
        <title>Sequencing the genome of Marssonina brunnea reveals fungus-poplar co-evolution.</title>
        <authorList>
            <person name="Zhu S."/>
            <person name="Cao Y.-Z."/>
            <person name="Jiang C."/>
            <person name="Tan B.-Y."/>
            <person name="Wang Z."/>
            <person name="Feng S."/>
            <person name="Zhang L."/>
            <person name="Su X.-H."/>
            <person name="Brejova B."/>
            <person name="Vinar T."/>
            <person name="Xu M."/>
            <person name="Wang M.-X."/>
            <person name="Zhang S.-G."/>
            <person name="Huang M.-R."/>
            <person name="Wu R."/>
            <person name="Zhou Y."/>
        </authorList>
    </citation>
    <scope>NUCLEOTIDE SEQUENCE [LARGE SCALE GENOMIC DNA]</scope>
    <source>
        <strain evidence="5 6">MB_m1</strain>
    </source>
</reference>
<dbReference type="RefSeq" id="XP_007290367.2">
    <property type="nucleotide sequence ID" value="XM_007290305.2"/>
</dbReference>
<dbReference type="CDD" id="cd22778">
    <property type="entry name" value="DPBB_CEPL-like"/>
    <property type="match status" value="1"/>
</dbReference>
<dbReference type="InParanoid" id="K1X213"/>
<evidence type="ECO:0000313" key="5">
    <source>
        <dbReference type="EMBL" id="EKD19241.1"/>
    </source>
</evidence>
<sequence length="138" mass="14399">MQFTAALLSIVSVASAITVSYDPGYDNGGRSLASVSCSDGSNGLIDNFDVQSKIPTFPRIGGAYVIEGWNSANCGTCWRLTYNGKSVDILAIDRASDGFNIAQAAMDQLTGGQAVALGRIDAQAQQLPASSCGLKHTY</sequence>
<evidence type="ECO:0000256" key="1">
    <source>
        <dbReference type="ARBA" id="ARBA00004613"/>
    </source>
</evidence>
<accession>K1X213</accession>
<dbReference type="GeneID" id="18758413"/>
<dbReference type="GO" id="GO:0005576">
    <property type="term" value="C:extracellular region"/>
    <property type="evidence" value="ECO:0007669"/>
    <property type="project" value="UniProtKB-SubCell"/>
</dbReference>
<dbReference type="Gene3D" id="2.40.40.10">
    <property type="entry name" value="RlpA-like domain"/>
    <property type="match status" value="1"/>
</dbReference>
<dbReference type="KEGG" id="mbe:MBM_02478"/>
<dbReference type="EMBL" id="JH921431">
    <property type="protein sequence ID" value="EKD19241.1"/>
    <property type="molecule type" value="Genomic_DNA"/>
</dbReference>
<dbReference type="SUPFAM" id="SSF50685">
    <property type="entry name" value="Barwin-like endoglucanases"/>
    <property type="match status" value="1"/>
</dbReference>
<comment type="similarity">
    <text evidence="2">Belongs to the cerato-platanin family.</text>
</comment>
<dbReference type="eggNOG" id="ENOG502SQTH">
    <property type="taxonomic scope" value="Eukaryota"/>
</dbReference>
<gene>
    <name evidence="5" type="ORF">MBM_02478</name>
</gene>